<feature type="compositionally biased region" description="Acidic residues" evidence="3">
    <location>
        <begin position="338"/>
        <end position="350"/>
    </location>
</feature>
<sequence>MTTPYHRTPTEPQQLSPALVTQLQYLFYEKYGIRPSGTYWITPVYSTKLPPGKRSIAAPALLYGRLEQFFLDDDLRRTIPPLQPQGVDHFPNSENVPPPTLQYYYQGDDTLREQDLVGCVRGSNFVPDGIATMRSTTITGPVTFQIAEVQEIGISKSEQLRKIEEGISESGDSGRKVVRDVPTDGEHAEEIDANGRVQNGTAMANGLQFHTFSDAQPGKTRSPIVGKKFCKVLLQDPLGRCYWALESKPINDLEVGLKLGTKVTLSNFTVWRGVIMLKPTSVVIHGGAIDEWNTDFTVKLMCWLKRQIGLEKNEPPPTALNNLTPAPTGRINGPEIIIGDDEDDDDDDDYYFDDDLDDLDFETL</sequence>
<dbReference type="AlphaFoldDB" id="A0A1E3PWJ8"/>
<evidence type="ECO:0000313" key="6">
    <source>
        <dbReference type="Proteomes" id="UP000094385"/>
    </source>
</evidence>
<dbReference type="Gene3D" id="2.40.50.770">
    <property type="entry name" value="RecQ-mediated genome instability protein Rmi1, C-terminal domain"/>
    <property type="match status" value="1"/>
</dbReference>
<evidence type="ECO:0000256" key="3">
    <source>
        <dbReference type="SAM" id="MobiDB-lite"/>
    </source>
</evidence>
<comment type="similarity">
    <text evidence="1">Belongs to the RMI1 family.</text>
</comment>
<feature type="region of interest" description="Disordered" evidence="3">
    <location>
        <begin position="314"/>
        <end position="350"/>
    </location>
</feature>
<dbReference type="PANTHER" id="PTHR14790:SF15">
    <property type="entry name" value="RECQ-MEDIATED GENOME INSTABILITY PROTEIN 1"/>
    <property type="match status" value="1"/>
</dbReference>
<protein>
    <recommendedName>
        <fullName evidence="2">RecQ-mediated genome instability protein 1</fullName>
    </recommendedName>
</protein>
<gene>
    <name evidence="5" type="ORF">LIPSTDRAFT_6466</name>
</gene>
<reference evidence="5 6" key="1">
    <citation type="journal article" date="2016" name="Proc. Natl. Acad. Sci. U.S.A.">
        <title>Comparative genomics of biotechnologically important yeasts.</title>
        <authorList>
            <person name="Riley R."/>
            <person name="Haridas S."/>
            <person name="Wolfe K.H."/>
            <person name="Lopes M.R."/>
            <person name="Hittinger C.T."/>
            <person name="Goeker M."/>
            <person name="Salamov A.A."/>
            <person name="Wisecaver J.H."/>
            <person name="Long T.M."/>
            <person name="Calvey C.H."/>
            <person name="Aerts A.L."/>
            <person name="Barry K.W."/>
            <person name="Choi C."/>
            <person name="Clum A."/>
            <person name="Coughlan A.Y."/>
            <person name="Deshpande S."/>
            <person name="Douglass A.P."/>
            <person name="Hanson S.J."/>
            <person name="Klenk H.-P."/>
            <person name="LaButti K.M."/>
            <person name="Lapidus A."/>
            <person name="Lindquist E.A."/>
            <person name="Lipzen A.M."/>
            <person name="Meier-Kolthoff J.P."/>
            <person name="Ohm R.A."/>
            <person name="Otillar R.P."/>
            <person name="Pangilinan J.L."/>
            <person name="Peng Y."/>
            <person name="Rokas A."/>
            <person name="Rosa C.A."/>
            <person name="Scheuner C."/>
            <person name="Sibirny A.A."/>
            <person name="Slot J.C."/>
            <person name="Stielow J.B."/>
            <person name="Sun H."/>
            <person name="Kurtzman C.P."/>
            <person name="Blackwell M."/>
            <person name="Grigoriev I.V."/>
            <person name="Jeffries T.W."/>
        </authorList>
    </citation>
    <scope>NUCLEOTIDE SEQUENCE [LARGE SCALE GENOMIC DNA]</scope>
    <source>
        <strain evidence="5 6">NRRL Y-11557</strain>
    </source>
</reference>
<organism evidence="5 6">
    <name type="scientific">Lipomyces starkeyi NRRL Y-11557</name>
    <dbReference type="NCBI Taxonomy" id="675824"/>
    <lineage>
        <taxon>Eukaryota</taxon>
        <taxon>Fungi</taxon>
        <taxon>Dikarya</taxon>
        <taxon>Ascomycota</taxon>
        <taxon>Saccharomycotina</taxon>
        <taxon>Lipomycetes</taxon>
        <taxon>Lipomycetales</taxon>
        <taxon>Lipomycetaceae</taxon>
        <taxon>Lipomyces</taxon>
    </lineage>
</organism>
<dbReference type="GO" id="GO:0016604">
    <property type="term" value="C:nuclear body"/>
    <property type="evidence" value="ECO:0007669"/>
    <property type="project" value="TreeGrafter"/>
</dbReference>
<dbReference type="GO" id="GO:0000724">
    <property type="term" value="P:double-strand break repair via homologous recombination"/>
    <property type="evidence" value="ECO:0007669"/>
    <property type="project" value="TreeGrafter"/>
</dbReference>
<dbReference type="InterPro" id="IPR013894">
    <property type="entry name" value="RMI1_OB"/>
</dbReference>
<name>A0A1E3PWJ8_LIPST</name>
<feature type="domain" description="RecQ mediated genome instability protein 1 OB-fold" evidence="4">
    <location>
        <begin position="127"/>
        <end position="296"/>
    </location>
</feature>
<dbReference type="PANTHER" id="PTHR14790">
    <property type="entry name" value="RECQ-MEDIATED GENOME INSTABILITY PROTEIN 1 RMI1"/>
    <property type="match status" value="1"/>
</dbReference>
<dbReference type="EMBL" id="KV454302">
    <property type="protein sequence ID" value="ODQ69803.1"/>
    <property type="molecule type" value="Genomic_DNA"/>
</dbReference>
<evidence type="ECO:0000259" key="4">
    <source>
        <dbReference type="Pfam" id="PF08585"/>
    </source>
</evidence>
<dbReference type="Proteomes" id="UP000094385">
    <property type="component" value="Unassembled WGS sequence"/>
</dbReference>
<proteinExistence type="inferred from homology"/>
<dbReference type="GO" id="GO:0031422">
    <property type="term" value="C:RecQ family helicase-topoisomerase III complex"/>
    <property type="evidence" value="ECO:0007669"/>
    <property type="project" value="TreeGrafter"/>
</dbReference>
<dbReference type="OrthoDB" id="341511at2759"/>
<dbReference type="STRING" id="675824.A0A1E3PWJ8"/>
<keyword evidence="6" id="KW-1185">Reference proteome</keyword>
<accession>A0A1E3PWJ8</accession>
<evidence type="ECO:0000313" key="5">
    <source>
        <dbReference type="EMBL" id="ODQ69803.1"/>
    </source>
</evidence>
<dbReference type="InterPro" id="IPR042470">
    <property type="entry name" value="RMI1_N_C_sf"/>
</dbReference>
<dbReference type="GO" id="GO:0000712">
    <property type="term" value="P:resolution of meiotic recombination intermediates"/>
    <property type="evidence" value="ECO:0007669"/>
    <property type="project" value="TreeGrafter"/>
</dbReference>
<evidence type="ECO:0000256" key="1">
    <source>
        <dbReference type="ARBA" id="ARBA00006395"/>
    </source>
</evidence>
<dbReference type="Pfam" id="PF08585">
    <property type="entry name" value="RMI1_N_C"/>
    <property type="match status" value="1"/>
</dbReference>
<evidence type="ECO:0000256" key="2">
    <source>
        <dbReference type="ARBA" id="ARBA00018987"/>
    </source>
</evidence>